<evidence type="ECO:0000313" key="12">
    <source>
        <dbReference type="EMBL" id="RXK86638.1"/>
    </source>
</evidence>
<sequence>MANHTDGAVSAPKQDQGFRKGYLLGIAFISALGGYLFGFDFAVISGALPFLEKQFGLNAYWEGFATGSLALGAIAGCLAAGWMSDRYGRRSGLLVAAVVFAASSLAMAFSFSRNIFVCSRFCAGIGVGMASVLSPMYIAEISPAPLRGRLVAINQLTIVIGILVTNIVNYQLRNIGSDAWRWMFGLGMVPSALFFIGALWLPESPRWLVKKGKHSKAEAVVCKLGSEAYAASSLRDISRSLENVSKASFREVFSKAVLPTVIVGIGLAAFQQLCGINTVFNYSAKIFESIGASQDDQLLQIVFIGSVNLLFTIVAMLLVDKLGRRPLMLIGSAGLAICYVVIVQLLALKSTAVSFFLLGAIGLYAMSLAPVTWVLIAEIFPTKVRGEATSVATVCLWLAYFILVFTFPPLFEKIQEKAFYIYAGICAAGFVFVRLKVKETKGKTLEDLETMMIGH</sequence>
<feature type="transmembrane region" description="Helical" evidence="10">
    <location>
        <begin position="59"/>
        <end position="80"/>
    </location>
</feature>
<evidence type="ECO:0000256" key="9">
    <source>
        <dbReference type="RuleBase" id="RU003346"/>
    </source>
</evidence>
<feature type="transmembrane region" description="Helical" evidence="10">
    <location>
        <begin position="150"/>
        <end position="168"/>
    </location>
</feature>
<evidence type="ECO:0000256" key="1">
    <source>
        <dbReference type="ARBA" id="ARBA00004651"/>
    </source>
</evidence>
<feature type="domain" description="Major facilitator superfamily (MFS) profile" evidence="11">
    <location>
        <begin position="26"/>
        <end position="441"/>
    </location>
</feature>
<comment type="subcellular location">
    <subcellularLocation>
        <location evidence="1">Cell membrane</location>
        <topology evidence="1">Multi-pass membrane protein</topology>
    </subcellularLocation>
</comment>
<reference evidence="12 13" key="1">
    <citation type="submission" date="2019-01" db="EMBL/GenBank/DDBJ databases">
        <title>Filimonas sp. strain TTM-71.</title>
        <authorList>
            <person name="Chen W.-M."/>
        </authorList>
    </citation>
    <scope>NUCLEOTIDE SEQUENCE [LARGE SCALE GENOMIC DNA]</scope>
    <source>
        <strain evidence="12 13">TTM-71</strain>
    </source>
</reference>
<evidence type="ECO:0000313" key="13">
    <source>
        <dbReference type="Proteomes" id="UP000290545"/>
    </source>
</evidence>
<accession>A0A4Q1DCF6</accession>
<gene>
    <name evidence="12" type="ORF">ESB13_07490</name>
</gene>
<dbReference type="PROSITE" id="PS50850">
    <property type="entry name" value="MFS"/>
    <property type="match status" value="1"/>
</dbReference>
<feature type="transmembrane region" description="Helical" evidence="10">
    <location>
        <begin position="21"/>
        <end position="39"/>
    </location>
</feature>
<feature type="transmembrane region" description="Helical" evidence="10">
    <location>
        <begin position="353"/>
        <end position="376"/>
    </location>
</feature>
<evidence type="ECO:0000256" key="3">
    <source>
        <dbReference type="ARBA" id="ARBA00022448"/>
    </source>
</evidence>
<dbReference type="Pfam" id="PF00083">
    <property type="entry name" value="Sugar_tr"/>
    <property type="match status" value="1"/>
</dbReference>
<dbReference type="AlphaFoldDB" id="A0A4Q1DCF6"/>
<dbReference type="InterPro" id="IPR050814">
    <property type="entry name" value="Myo-inositol_Transporter"/>
</dbReference>
<feature type="transmembrane region" description="Helical" evidence="10">
    <location>
        <begin position="326"/>
        <end position="347"/>
    </location>
</feature>
<dbReference type="InterPro" id="IPR005829">
    <property type="entry name" value="Sugar_transporter_CS"/>
</dbReference>
<feature type="transmembrane region" description="Helical" evidence="10">
    <location>
        <begin position="92"/>
        <end position="111"/>
    </location>
</feature>
<organism evidence="12 13">
    <name type="scientific">Filimonas effusa</name>
    <dbReference type="NCBI Taxonomy" id="2508721"/>
    <lineage>
        <taxon>Bacteria</taxon>
        <taxon>Pseudomonadati</taxon>
        <taxon>Bacteroidota</taxon>
        <taxon>Chitinophagia</taxon>
        <taxon>Chitinophagales</taxon>
        <taxon>Chitinophagaceae</taxon>
        <taxon>Filimonas</taxon>
    </lineage>
</organism>
<dbReference type="Gene3D" id="1.20.1250.20">
    <property type="entry name" value="MFS general substrate transporter like domains"/>
    <property type="match status" value="1"/>
</dbReference>
<feature type="transmembrane region" description="Helical" evidence="10">
    <location>
        <begin position="419"/>
        <end position="437"/>
    </location>
</feature>
<dbReference type="GO" id="GO:0005886">
    <property type="term" value="C:plasma membrane"/>
    <property type="evidence" value="ECO:0007669"/>
    <property type="project" value="UniProtKB-SubCell"/>
</dbReference>
<dbReference type="GO" id="GO:0022857">
    <property type="term" value="F:transmembrane transporter activity"/>
    <property type="evidence" value="ECO:0007669"/>
    <property type="project" value="InterPro"/>
</dbReference>
<evidence type="ECO:0000256" key="8">
    <source>
        <dbReference type="ARBA" id="ARBA00023136"/>
    </source>
</evidence>
<dbReference type="InterPro" id="IPR005828">
    <property type="entry name" value="MFS_sugar_transport-like"/>
</dbReference>
<name>A0A4Q1DCF6_9BACT</name>
<feature type="transmembrane region" description="Helical" evidence="10">
    <location>
        <begin position="117"/>
        <end position="138"/>
    </location>
</feature>
<feature type="transmembrane region" description="Helical" evidence="10">
    <location>
        <begin position="388"/>
        <end position="407"/>
    </location>
</feature>
<dbReference type="NCBIfam" id="TIGR00879">
    <property type="entry name" value="SP"/>
    <property type="match status" value="1"/>
</dbReference>
<dbReference type="PANTHER" id="PTHR48020:SF12">
    <property type="entry name" value="PROTON MYO-INOSITOL COTRANSPORTER"/>
    <property type="match status" value="1"/>
</dbReference>
<dbReference type="PROSITE" id="PS00216">
    <property type="entry name" value="SUGAR_TRANSPORT_1"/>
    <property type="match status" value="2"/>
</dbReference>
<dbReference type="SUPFAM" id="SSF103473">
    <property type="entry name" value="MFS general substrate transporter"/>
    <property type="match status" value="1"/>
</dbReference>
<dbReference type="EMBL" id="SDHZ01000001">
    <property type="protein sequence ID" value="RXK86638.1"/>
    <property type="molecule type" value="Genomic_DNA"/>
</dbReference>
<feature type="transmembrane region" description="Helical" evidence="10">
    <location>
        <begin position="298"/>
        <end position="319"/>
    </location>
</feature>
<evidence type="ECO:0000256" key="7">
    <source>
        <dbReference type="ARBA" id="ARBA00022989"/>
    </source>
</evidence>
<dbReference type="InterPro" id="IPR020846">
    <property type="entry name" value="MFS_dom"/>
</dbReference>
<evidence type="ECO:0000256" key="10">
    <source>
        <dbReference type="SAM" id="Phobius"/>
    </source>
</evidence>
<proteinExistence type="inferred from homology"/>
<dbReference type="PRINTS" id="PR00171">
    <property type="entry name" value="SUGRTRNSPORT"/>
</dbReference>
<feature type="transmembrane region" description="Helical" evidence="10">
    <location>
        <begin position="180"/>
        <end position="201"/>
    </location>
</feature>
<keyword evidence="7 10" id="KW-1133">Transmembrane helix</keyword>
<keyword evidence="8 10" id="KW-0472">Membrane</keyword>
<dbReference type="InterPro" id="IPR003663">
    <property type="entry name" value="Sugar/inositol_transpt"/>
</dbReference>
<comment type="caution">
    <text evidence="12">The sequence shown here is derived from an EMBL/GenBank/DDBJ whole genome shotgun (WGS) entry which is preliminary data.</text>
</comment>
<dbReference type="Proteomes" id="UP000290545">
    <property type="component" value="Unassembled WGS sequence"/>
</dbReference>
<evidence type="ECO:0000256" key="2">
    <source>
        <dbReference type="ARBA" id="ARBA00010992"/>
    </source>
</evidence>
<keyword evidence="13" id="KW-1185">Reference proteome</keyword>
<dbReference type="FunFam" id="1.20.1250.20:FF:000122">
    <property type="entry name" value="D-xylose transporter XylE"/>
    <property type="match status" value="1"/>
</dbReference>
<keyword evidence="4" id="KW-1003">Cell membrane</keyword>
<keyword evidence="6 10" id="KW-0812">Transmembrane</keyword>
<evidence type="ECO:0000256" key="5">
    <source>
        <dbReference type="ARBA" id="ARBA00022597"/>
    </source>
</evidence>
<dbReference type="PANTHER" id="PTHR48020">
    <property type="entry name" value="PROTON MYO-INOSITOL COTRANSPORTER"/>
    <property type="match status" value="1"/>
</dbReference>
<protein>
    <submittedName>
        <fullName evidence="12">MFS transporter</fullName>
    </submittedName>
</protein>
<feature type="transmembrane region" description="Helical" evidence="10">
    <location>
        <begin position="256"/>
        <end position="278"/>
    </location>
</feature>
<evidence type="ECO:0000256" key="6">
    <source>
        <dbReference type="ARBA" id="ARBA00022692"/>
    </source>
</evidence>
<dbReference type="OrthoDB" id="9783823at2"/>
<dbReference type="RefSeq" id="WP_129002386.1">
    <property type="nucleotide sequence ID" value="NZ_SDHZ01000001.1"/>
</dbReference>
<comment type="similarity">
    <text evidence="2 9">Belongs to the major facilitator superfamily. Sugar transporter (TC 2.A.1.1) family.</text>
</comment>
<keyword evidence="5" id="KW-0762">Sugar transport</keyword>
<evidence type="ECO:0000256" key="4">
    <source>
        <dbReference type="ARBA" id="ARBA00022475"/>
    </source>
</evidence>
<dbReference type="InterPro" id="IPR036259">
    <property type="entry name" value="MFS_trans_sf"/>
</dbReference>
<evidence type="ECO:0000259" key="11">
    <source>
        <dbReference type="PROSITE" id="PS50850"/>
    </source>
</evidence>
<keyword evidence="3 9" id="KW-0813">Transport</keyword>